<dbReference type="PROSITE" id="PS51273">
    <property type="entry name" value="GATASE_TYPE_1"/>
    <property type="match status" value="1"/>
</dbReference>
<dbReference type="PANTHER" id="PTHR43418">
    <property type="entry name" value="MULTIFUNCTIONAL TRYPTOPHAN BIOSYNTHESIS PROTEIN-RELATED"/>
    <property type="match status" value="1"/>
</dbReference>
<keyword evidence="4" id="KW-1185">Reference proteome</keyword>
<dbReference type="NCBIfam" id="TIGR00566">
    <property type="entry name" value="trpG_papA"/>
    <property type="match status" value="1"/>
</dbReference>
<name>A0ABT0HQH9_9BACT</name>
<dbReference type="Proteomes" id="UP001202180">
    <property type="component" value="Unassembled WGS sequence"/>
</dbReference>
<dbReference type="Gene3D" id="3.40.50.880">
    <property type="match status" value="1"/>
</dbReference>
<dbReference type="CDD" id="cd01743">
    <property type="entry name" value="GATase1_Anthranilate_Synthase"/>
    <property type="match status" value="1"/>
</dbReference>
<dbReference type="InterPro" id="IPR029062">
    <property type="entry name" value="Class_I_gatase-like"/>
</dbReference>
<dbReference type="EMBL" id="JALPRF010000003">
    <property type="protein sequence ID" value="MCK8494434.1"/>
    <property type="molecule type" value="Genomic_DNA"/>
</dbReference>
<dbReference type="PRINTS" id="PR00099">
    <property type="entry name" value="CPSGATASE"/>
</dbReference>
<evidence type="ECO:0000259" key="2">
    <source>
        <dbReference type="Pfam" id="PF00117"/>
    </source>
</evidence>
<keyword evidence="1" id="KW-0315">Glutamine amidotransferase</keyword>
<sequence>MNLLIVDNFDSFTYMLVDYLQQAGAVCHVVRNDESMNRLTRRSVDGVVLSPGPGTPRQAGRLMEVIAYYHQQLPMLGVCLGHQAIGEFFGATVVPADRPMHGKVSAIRVQAQDYLFQNVPRRFNVTRYHSLLLRDLPDSLVCTAVTEQEEVMALRHQTLPVWGVQFHPEAALTEFGVSILSNWVNFLRFSTTKREISAAVGALH</sequence>
<dbReference type="InterPro" id="IPR050472">
    <property type="entry name" value="Anth_synth/Amidotransfase"/>
</dbReference>
<dbReference type="PRINTS" id="PR00097">
    <property type="entry name" value="ANTSNTHASEII"/>
</dbReference>
<dbReference type="PRINTS" id="PR00096">
    <property type="entry name" value="GATASE"/>
</dbReference>
<evidence type="ECO:0000256" key="1">
    <source>
        <dbReference type="ARBA" id="ARBA00022962"/>
    </source>
</evidence>
<dbReference type="Pfam" id="PF00117">
    <property type="entry name" value="GATase"/>
    <property type="match status" value="1"/>
</dbReference>
<dbReference type="InterPro" id="IPR006221">
    <property type="entry name" value="TrpG/PapA_dom"/>
</dbReference>
<proteinExistence type="predicted"/>
<dbReference type="RefSeq" id="WP_248478951.1">
    <property type="nucleotide sequence ID" value="NZ_JALPRF010000003.1"/>
</dbReference>
<gene>
    <name evidence="3" type="ORF">M0L20_21375</name>
</gene>
<evidence type="ECO:0000313" key="4">
    <source>
        <dbReference type="Proteomes" id="UP001202180"/>
    </source>
</evidence>
<evidence type="ECO:0000313" key="3">
    <source>
        <dbReference type="EMBL" id="MCK8494434.1"/>
    </source>
</evidence>
<dbReference type="PANTHER" id="PTHR43418:SF4">
    <property type="entry name" value="MULTIFUNCTIONAL TRYPTOPHAN BIOSYNTHESIS PROTEIN"/>
    <property type="match status" value="1"/>
</dbReference>
<reference evidence="3 4" key="1">
    <citation type="submission" date="2022-04" db="EMBL/GenBank/DDBJ databases">
        <title>Spirosoma sp. strain RP8 genome sequencing and assembly.</title>
        <authorList>
            <person name="Jung Y."/>
        </authorList>
    </citation>
    <scope>NUCLEOTIDE SEQUENCE [LARGE SCALE GENOMIC DNA]</scope>
    <source>
        <strain evidence="3 4">RP8</strain>
    </source>
</reference>
<comment type="caution">
    <text evidence="3">The sequence shown here is derived from an EMBL/GenBank/DDBJ whole genome shotgun (WGS) entry which is preliminary data.</text>
</comment>
<protein>
    <submittedName>
        <fullName evidence="3">Aminodeoxychorismate/anthranilate synthase component II</fullName>
    </submittedName>
</protein>
<accession>A0ABT0HQH9</accession>
<organism evidence="3 4">
    <name type="scientific">Spirosoma liriopis</name>
    <dbReference type="NCBI Taxonomy" id="2937440"/>
    <lineage>
        <taxon>Bacteria</taxon>
        <taxon>Pseudomonadati</taxon>
        <taxon>Bacteroidota</taxon>
        <taxon>Cytophagia</taxon>
        <taxon>Cytophagales</taxon>
        <taxon>Cytophagaceae</taxon>
        <taxon>Spirosoma</taxon>
    </lineage>
</organism>
<dbReference type="SUPFAM" id="SSF52317">
    <property type="entry name" value="Class I glutamine amidotransferase-like"/>
    <property type="match status" value="1"/>
</dbReference>
<dbReference type="InterPro" id="IPR017926">
    <property type="entry name" value="GATASE"/>
</dbReference>
<feature type="domain" description="Glutamine amidotransferase" evidence="2">
    <location>
        <begin position="4"/>
        <end position="183"/>
    </location>
</feature>